<protein>
    <submittedName>
        <fullName evidence="6">Osmotically-inducible lipoprotein OsmE</fullName>
    </submittedName>
</protein>
<evidence type="ECO:0000256" key="1">
    <source>
        <dbReference type="ARBA" id="ARBA00022729"/>
    </source>
</evidence>
<reference evidence="7" key="1">
    <citation type="submission" date="2019-04" db="EMBL/GenBank/DDBJ databases">
        <title>Genome sequence of Pseudomonas putida 1290, an auxin catabolizing strain.</title>
        <authorList>
            <person name="Laird T.S."/>
            <person name="Leveau J.H.J."/>
        </authorList>
    </citation>
    <scope>NUCLEOTIDE SEQUENCE [LARGE SCALE GENOMIC DNA]</scope>
    <source>
        <strain evidence="7">1290</strain>
    </source>
</reference>
<evidence type="ECO:0000259" key="5">
    <source>
        <dbReference type="Pfam" id="PF04355"/>
    </source>
</evidence>
<evidence type="ECO:0000313" key="7">
    <source>
        <dbReference type="Proteomes" id="UP000298551"/>
    </source>
</evidence>
<dbReference type="Proteomes" id="UP000298551">
    <property type="component" value="Chromosome"/>
</dbReference>
<feature type="region of interest" description="Disordered" evidence="3">
    <location>
        <begin position="99"/>
        <end position="120"/>
    </location>
</feature>
<evidence type="ECO:0000256" key="3">
    <source>
        <dbReference type="SAM" id="MobiDB-lite"/>
    </source>
</evidence>
<dbReference type="Gene3D" id="3.30.1450.10">
    <property type="match status" value="1"/>
</dbReference>
<feature type="domain" description="Outer membrane protein assembly factor BamE" evidence="5">
    <location>
        <begin position="25"/>
        <end position="89"/>
    </location>
</feature>
<proteinExistence type="predicted"/>
<dbReference type="AlphaFoldDB" id="A0A4D6XH95"/>
<feature type="signal peptide" evidence="4">
    <location>
        <begin position="1"/>
        <end position="22"/>
    </location>
</feature>
<dbReference type="PROSITE" id="PS51257">
    <property type="entry name" value="PROKAR_LIPOPROTEIN"/>
    <property type="match status" value="1"/>
</dbReference>
<keyword evidence="2" id="KW-0472">Membrane</keyword>
<dbReference type="OrthoDB" id="7003922at2"/>
<sequence>MKTLPLTLAALLFASAGCTTNASRYHDQPLVSRVETGMNQAQVMQIGGPPLGQSARSEGPGTCFDYQFTSANEHQPYSVSFDAAGKVEQKSFMTCAQAGQAVQRSRERASSMGGMGGSGY</sequence>
<keyword evidence="6" id="KW-0449">Lipoprotein</keyword>
<evidence type="ECO:0000256" key="2">
    <source>
        <dbReference type="ARBA" id="ARBA00023136"/>
    </source>
</evidence>
<dbReference type="GO" id="GO:0019867">
    <property type="term" value="C:outer membrane"/>
    <property type="evidence" value="ECO:0007669"/>
    <property type="project" value="InterPro"/>
</dbReference>
<dbReference type="NCBIfam" id="NF008423">
    <property type="entry name" value="PRK11251.1"/>
    <property type="match status" value="1"/>
</dbReference>
<dbReference type="EMBL" id="CP039371">
    <property type="protein sequence ID" value="QCI12295.1"/>
    <property type="molecule type" value="Genomic_DNA"/>
</dbReference>
<gene>
    <name evidence="6" type="primary">osmE</name>
    <name evidence="6" type="ORF">E6B08_13400</name>
</gene>
<evidence type="ECO:0000256" key="4">
    <source>
        <dbReference type="SAM" id="SignalP"/>
    </source>
</evidence>
<accession>A0A4D6XH95</accession>
<organism evidence="6 7">
    <name type="scientific">Pseudomonas putida</name>
    <name type="common">Arthrobacter siderocapsulatus</name>
    <dbReference type="NCBI Taxonomy" id="303"/>
    <lineage>
        <taxon>Bacteria</taxon>
        <taxon>Pseudomonadati</taxon>
        <taxon>Pseudomonadota</taxon>
        <taxon>Gammaproteobacteria</taxon>
        <taxon>Pseudomonadales</taxon>
        <taxon>Pseudomonadaceae</taxon>
        <taxon>Pseudomonas</taxon>
    </lineage>
</organism>
<feature type="chain" id="PRO_5021013462" evidence="4">
    <location>
        <begin position="23"/>
        <end position="120"/>
    </location>
</feature>
<dbReference type="Pfam" id="PF04355">
    <property type="entry name" value="BamE"/>
    <property type="match status" value="1"/>
</dbReference>
<evidence type="ECO:0000313" key="6">
    <source>
        <dbReference type="EMBL" id="QCI12295.1"/>
    </source>
</evidence>
<dbReference type="RefSeq" id="WP_136914454.1">
    <property type="nucleotide sequence ID" value="NZ_CP039371.1"/>
</dbReference>
<dbReference type="InterPro" id="IPR007450">
    <property type="entry name" value="BamE_dom"/>
</dbReference>
<dbReference type="InterPro" id="IPR037873">
    <property type="entry name" value="BamE-like"/>
</dbReference>
<keyword evidence="1 4" id="KW-0732">Signal</keyword>
<name>A0A4D6XH95_PSEPU</name>